<feature type="compositionally biased region" description="Acidic residues" evidence="1">
    <location>
        <begin position="107"/>
        <end position="136"/>
    </location>
</feature>
<feature type="region of interest" description="Disordered" evidence="1">
    <location>
        <begin position="103"/>
        <end position="156"/>
    </location>
</feature>
<evidence type="ECO:0000256" key="1">
    <source>
        <dbReference type="SAM" id="MobiDB-lite"/>
    </source>
</evidence>
<organism evidence="3">
    <name type="scientific">Micromonas pusilla (strain CCMP1545)</name>
    <name type="common">Picoplanktonic green alga</name>
    <dbReference type="NCBI Taxonomy" id="564608"/>
    <lineage>
        <taxon>Eukaryota</taxon>
        <taxon>Viridiplantae</taxon>
        <taxon>Chlorophyta</taxon>
        <taxon>Mamiellophyceae</taxon>
        <taxon>Mamiellales</taxon>
        <taxon>Mamiellaceae</taxon>
        <taxon>Micromonas</taxon>
    </lineage>
</organism>
<dbReference type="AlphaFoldDB" id="C1N1P0"/>
<dbReference type="GeneID" id="9687388"/>
<dbReference type="eggNOG" id="ENOG502S2ZG">
    <property type="taxonomic scope" value="Eukaryota"/>
</dbReference>
<name>C1N1P0_MICPC</name>
<protein>
    <submittedName>
        <fullName evidence="2">Predicted protein</fullName>
    </submittedName>
</protein>
<dbReference type="Proteomes" id="UP000001876">
    <property type="component" value="Unassembled WGS sequence"/>
</dbReference>
<evidence type="ECO:0000313" key="3">
    <source>
        <dbReference type="Proteomes" id="UP000001876"/>
    </source>
</evidence>
<sequence>MPKRKASAAESAAAAPPAPPPDTDDDGGDVASWGHRECVAWLSTLPDELGVNVKGFARACEGGQITGAQLLYASESTRELRDSLGLKSPSKRVWFERFLAEANEGGGVDDDDEDEEDEDDDVNVSSSDDGDDDDDGGSSGDDARGSAPPTAGPASKLTRAALDETARAALDALDAAPPGAAGGLFSDEWLRRVAPCFDATMGAENLGTFLYGLVRFLKPQSILEIGGGYTSVFMLQALADNDLEMEATKSKMDVDGVVSGLPPDWYGNKGLRVHEWFKLRRHYYGENPTLHCVDDMSHSHCTARSVMRVAKSLCLDKHLNVHVKNAWRKGPVLEKIVFADLLWVDFGVGNRLSEFLEMYWKCLHNGSYIVIHSTVTNKVTREWLERVRKLNGGEGSVFPSFGKKGSSTEGQRVHHVSFWEPHKSYQNSFTVLQKRVEGLTPEPIYSEHA</sequence>
<keyword evidence="3" id="KW-1185">Reference proteome</keyword>
<dbReference type="Gene3D" id="3.40.50.150">
    <property type="entry name" value="Vaccinia Virus protein VP39"/>
    <property type="match status" value="1"/>
</dbReference>
<dbReference type="InterPro" id="IPR029063">
    <property type="entry name" value="SAM-dependent_MTases_sf"/>
</dbReference>
<reference evidence="2 3" key="1">
    <citation type="journal article" date="2009" name="Science">
        <title>Green evolution and dynamic adaptations revealed by genomes of the marine picoeukaryotes Micromonas.</title>
        <authorList>
            <person name="Worden A.Z."/>
            <person name="Lee J.H."/>
            <person name="Mock T."/>
            <person name="Rouze P."/>
            <person name="Simmons M.P."/>
            <person name="Aerts A.L."/>
            <person name="Allen A.E."/>
            <person name="Cuvelier M.L."/>
            <person name="Derelle E."/>
            <person name="Everett M.V."/>
            <person name="Foulon E."/>
            <person name="Grimwood J."/>
            <person name="Gundlach H."/>
            <person name="Henrissat B."/>
            <person name="Napoli C."/>
            <person name="McDonald S.M."/>
            <person name="Parker M.S."/>
            <person name="Rombauts S."/>
            <person name="Salamov A."/>
            <person name="Von Dassow P."/>
            <person name="Badger J.H."/>
            <person name="Coutinho P.M."/>
            <person name="Demir E."/>
            <person name="Dubchak I."/>
            <person name="Gentemann C."/>
            <person name="Eikrem W."/>
            <person name="Gready J.E."/>
            <person name="John U."/>
            <person name="Lanier W."/>
            <person name="Lindquist E.A."/>
            <person name="Lucas S."/>
            <person name="Mayer K.F."/>
            <person name="Moreau H."/>
            <person name="Not F."/>
            <person name="Otillar R."/>
            <person name="Panaud O."/>
            <person name="Pangilinan J."/>
            <person name="Paulsen I."/>
            <person name="Piegu B."/>
            <person name="Poliakov A."/>
            <person name="Robbens S."/>
            <person name="Schmutz J."/>
            <person name="Toulza E."/>
            <person name="Wyss T."/>
            <person name="Zelensky A."/>
            <person name="Zhou K."/>
            <person name="Armbrust E.V."/>
            <person name="Bhattacharya D."/>
            <person name="Goodenough U.W."/>
            <person name="Van de Peer Y."/>
            <person name="Grigoriev I.V."/>
        </authorList>
    </citation>
    <scope>NUCLEOTIDE SEQUENCE [LARGE SCALE GENOMIC DNA]</scope>
    <source>
        <strain evidence="2 3">CCMP1545</strain>
    </source>
</reference>
<gene>
    <name evidence="2" type="ORF">MICPUCDRAFT_51677</name>
</gene>
<dbReference type="RefSeq" id="XP_003061948.1">
    <property type="nucleotide sequence ID" value="XM_003061902.1"/>
</dbReference>
<dbReference type="KEGG" id="mpp:MICPUCDRAFT_51677"/>
<feature type="region of interest" description="Disordered" evidence="1">
    <location>
        <begin position="1"/>
        <end position="32"/>
    </location>
</feature>
<dbReference type="OrthoDB" id="69177at2759"/>
<evidence type="ECO:0000313" key="2">
    <source>
        <dbReference type="EMBL" id="EEH53660.1"/>
    </source>
</evidence>
<dbReference type="EMBL" id="GG663745">
    <property type="protein sequence ID" value="EEH53660.1"/>
    <property type="molecule type" value="Genomic_DNA"/>
</dbReference>
<accession>C1N1P0</accession>
<proteinExistence type="predicted"/>